<evidence type="ECO:0000256" key="3">
    <source>
        <dbReference type="ARBA" id="ARBA00022485"/>
    </source>
</evidence>
<dbReference type="Pfam" id="PF08490">
    <property type="entry name" value="DUF1744"/>
    <property type="match status" value="1"/>
</dbReference>
<keyword evidence="4 15" id="KW-0808">Transferase</keyword>
<dbReference type="Gene3D" id="3.30.420.10">
    <property type="entry name" value="Ribonuclease H-like superfamily/Ribonuclease H"/>
    <property type="match status" value="1"/>
</dbReference>
<evidence type="ECO:0000256" key="2">
    <source>
        <dbReference type="ARBA" id="ARBA00005755"/>
    </source>
</evidence>
<dbReference type="InterPro" id="IPR054475">
    <property type="entry name" value="Znf-DPOE"/>
</dbReference>
<keyword evidence="10 15" id="KW-0239">DNA-directed DNA polymerase</keyword>
<evidence type="ECO:0000256" key="7">
    <source>
        <dbReference type="ARBA" id="ARBA00022723"/>
    </source>
</evidence>
<keyword evidence="11 15" id="KW-0408">Iron</keyword>
<dbReference type="EMBL" id="JASJQH010006881">
    <property type="protein sequence ID" value="KAK9729365.1"/>
    <property type="molecule type" value="Genomic_DNA"/>
</dbReference>
<dbReference type="InterPro" id="IPR012337">
    <property type="entry name" value="RNaseH-like_sf"/>
</dbReference>
<evidence type="ECO:0000256" key="4">
    <source>
        <dbReference type="ARBA" id="ARBA00022679"/>
    </source>
</evidence>
<sequence>MGANNYRKTFGSGPGKKKFFRQNDQSNPKFSSGNSAPQGSTEVDLEMSSLGNRFEEIKKVDALDEKMGFYRYQEGPEKLGWLLNMHATLVKDADHPTGLAGVDLYFLEEDGNSFKSTVIYSPYFIIGCKPDTEGEVEEFLRRKFENIVEKVQRVQKQDLHQPNHLLGLRKTYLKLSFRNVQDLLSVRKFVLPIIKKNQETNTATDIYSEINKAKNVVAYEELGAEPMGGNREVMDNVMDIREYDIPYYLRVAIDNDIRVGLWYSVKANSGKITIKRRFDKVKRAEPVVLAYDIETTKLPLKFPDAAIDSIMMISYMVDGQGYLITNRDIISKDIDDFEYTPKPEFEGPFIIFNEANEEALIRRFFEHIQEIKPTVFVTYNGDFFDWPFVETRALANGISMYEEIGFAKDDQDEYKSKYAIHMDALRWVKRDSYLPVGSQGLKAVTTSKLGYNPVEVDPEDMTRFASEHPQTLSEYSVSDAVATYYLYMKYVHPFIFSLCNIIPLNPDEVLRKGTGTLCEVLLMVEAHQGDIIMPNKHVDKLEKFYESHLIESETYVGGHVEALEAGVFRSDIPVNFKVVTEAIDKLVDELDAALKFSIQVEGNLSLDQVTNYDEVRQSIVEKLNDLKKNPSRYETPLIYHLDVAAMYPNIILTNRLQPDAIIDEGTCASCDFNQPGKDCDRRLTWSWRGEYFPAKRSEINMIKNQLECETFPWPTPNHAPRAYNRLPLSEQNVLLRKRVKEYCKKVYKKMHVTMVVEKEAIICQRENPFYVNTVRSFRDRRYEYKGLHKTWKNNLDKSENLTEADEAKKMIVLYDSLQLAHKCILNSFYGYVMRKGSRWYSMEMAGVVCLTGAKIIQMARQLVEQIGRPLELDTDGIWCILPSTFPENFTFKLTNGKKFPISYPCVMLNHLVHDRFTNDQYQELTNPDTFEYSVRNENSIFFEVDGPYRAMILPSSKEEDKLLKKRYAVFNDDGSLAELKGFEVKRRGELKLIKIFQSQIFKIFLEGTTLQECYGAVAKVADQWLDVLYSKAATLGDDELFELIAENRSMSKTLEDYGDQKSTSISTAKRLAEFLGDQMVKDKGLACQFIISEKPLGLSVSERAIPIAIFSAEASVKKHYIRKWLKDNSLQDFDIRSILDWSYYLDRFASVVQKLITIPAAMQKVTNPVPRVRHPEWLLRRVAAKDDIYKQNRITDSFKVIPKPAMVEDMEDFGGSESTKFKKSIAIVTKNRHKATSLTTKLSEIASDDLEEEAEPDGPVPDMNIDYEGWLDYQKKKWKWQRNKKRKQHQNSEVSGPLSKVHKGGLLRDFLIDEKKEQQSNTWEVLQITETETPGEFRLWILVNKRMQPIRIKVPRVFYVNSQVDIDNYGDLPDGSYRCTRSYSILPRAHHRKYLYEFDMEEKFYRNNTKAMHIFFSHPSIEGVYETQVPMVLRVLLHLGIVCNIKDSERSVQSEKSLYDLYQIQSQVNPDYTYLGSNDYLNYLYIYHANSDSRHLFAIFSTVTNKVTLFVVDGAARQHQIPNLAKLYGDRLTQRLQKDANLMDGAFKYHDDLVFSVNTFPGESEAYQAIQKALVQYSTEHRGSTMIALHSPMQYKTLNEKIRALSDFPHVCIPSHKKDNIFPVLDWQRHAARRMVAHYLNVSSWLNERISLARYANIPLGNIEMDAPIFLSDVFFARRLKESGFVLWWSPSAKPDLGGKEQDENLYTLDEIVNPEINNSGAFNSVCIEADIRNLAVNTVLQSGLINELEGSMGVTGFDSVAHSLNEHMAGDVESTVSYGDGYISGQTFGMLKAMIKGWCREFAETNNRFANMMILHFYRWVMNTGSKLHDPCLYGLIHKMMQKVFVQLTGEFKRLGSKIVYASLSKVILATPKTSMGSATMYGSYIFNAIRQKPLFQDLDFDSLQFWESVLWMDSANYGGIISSTEIGSSAGGEPSVEMHWNMRDYLPTSIQEKFQIVIAEFIYECHKHRTEKRKDNKTVAYIVGSDVDTDFKKKFISHYFTRRLLRMVPEIVEIFENFKATNGGQDPFPQLPGSYIKLNNPALEFIKYVCQIFGLDEDIEREVRILRRNLLDLIGVKEFSAEAQFQNPCESYKLMQFICDYCNHCRDLDFCRDPDLLPVDGVPHPWLCPGCRQEYDKSVIEDALVENIQRKTTAYQLQDLKCSKCRLVKAENLTEYCQCSGNFVLTQSRKELNKQLTVLKNIAKLHHLEFLRGVVEWLLSKQ</sequence>
<dbReference type="SUPFAM" id="SSF53098">
    <property type="entry name" value="Ribonuclease H-like"/>
    <property type="match status" value="1"/>
</dbReference>
<dbReference type="InterPro" id="IPR023211">
    <property type="entry name" value="DNA_pol_palm_dom_sf"/>
</dbReference>
<dbReference type="InterPro" id="IPR013697">
    <property type="entry name" value="DNA_pol_e_suA_C"/>
</dbReference>
<dbReference type="Gene3D" id="1.10.132.60">
    <property type="entry name" value="DNA polymerase family B, C-terminal domain"/>
    <property type="match status" value="1"/>
</dbReference>
<comment type="catalytic activity">
    <reaction evidence="15">
        <text>DNA(n) + a 2'-deoxyribonucleoside 5'-triphosphate = DNA(n+1) + diphosphate</text>
        <dbReference type="Rhea" id="RHEA:22508"/>
        <dbReference type="Rhea" id="RHEA-COMP:17339"/>
        <dbReference type="Rhea" id="RHEA-COMP:17340"/>
        <dbReference type="ChEBI" id="CHEBI:33019"/>
        <dbReference type="ChEBI" id="CHEBI:61560"/>
        <dbReference type="ChEBI" id="CHEBI:173112"/>
        <dbReference type="EC" id="2.7.7.7"/>
    </reaction>
</comment>
<dbReference type="Pfam" id="PF22912">
    <property type="entry name" value="zf-DPOE"/>
    <property type="match status" value="1"/>
</dbReference>
<dbReference type="Gene3D" id="1.10.287.690">
    <property type="entry name" value="Helix hairpin bin"/>
    <property type="match status" value="1"/>
</dbReference>
<dbReference type="CDD" id="cd05535">
    <property type="entry name" value="POLBc_epsilon"/>
    <property type="match status" value="1"/>
</dbReference>
<dbReference type="Gene3D" id="3.30.342.10">
    <property type="entry name" value="DNA Polymerase, chain B, domain 1"/>
    <property type="match status" value="1"/>
</dbReference>
<keyword evidence="9 15" id="KW-0862">Zinc</keyword>
<evidence type="ECO:0000259" key="17">
    <source>
        <dbReference type="SMART" id="SM01159"/>
    </source>
</evidence>
<comment type="caution">
    <text evidence="18">The sequence shown here is derived from an EMBL/GenBank/DDBJ whole genome shotgun (WGS) entry which is preliminary data.</text>
</comment>
<keyword evidence="6 15" id="KW-0235">DNA replication</keyword>
<evidence type="ECO:0000256" key="13">
    <source>
        <dbReference type="ARBA" id="ARBA00023125"/>
    </source>
</evidence>
<dbReference type="PANTHER" id="PTHR10670">
    <property type="entry name" value="DNA POLYMERASE EPSILON CATALYTIC SUBUNIT A"/>
    <property type="match status" value="1"/>
</dbReference>
<dbReference type="CDD" id="cd05779">
    <property type="entry name" value="DNA_polB_epsilon_exo"/>
    <property type="match status" value="1"/>
</dbReference>
<organism evidence="18 19">
    <name type="scientific">Basidiobolus ranarum</name>
    <dbReference type="NCBI Taxonomy" id="34480"/>
    <lineage>
        <taxon>Eukaryota</taxon>
        <taxon>Fungi</taxon>
        <taxon>Fungi incertae sedis</taxon>
        <taxon>Zoopagomycota</taxon>
        <taxon>Entomophthoromycotina</taxon>
        <taxon>Basidiobolomycetes</taxon>
        <taxon>Basidiobolales</taxon>
        <taxon>Basidiobolaceae</taxon>
        <taxon>Basidiobolus</taxon>
    </lineage>
</organism>
<feature type="compositionally biased region" description="Polar residues" evidence="16">
    <location>
        <begin position="22"/>
        <end position="41"/>
    </location>
</feature>
<keyword evidence="3 15" id="KW-0004">4Fe-4S</keyword>
<keyword evidence="12 15" id="KW-0411">Iron-sulfur</keyword>
<evidence type="ECO:0000256" key="5">
    <source>
        <dbReference type="ARBA" id="ARBA00022695"/>
    </source>
</evidence>
<feature type="region of interest" description="Disordered" evidence="16">
    <location>
        <begin position="1"/>
        <end position="42"/>
    </location>
</feature>
<dbReference type="PANTHER" id="PTHR10670:SF0">
    <property type="entry name" value="DNA POLYMERASE EPSILON CATALYTIC SUBUNIT A"/>
    <property type="match status" value="1"/>
</dbReference>
<name>A0ABR2WBC6_9FUNG</name>
<reference evidence="18 19" key="1">
    <citation type="submission" date="2023-04" db="EMBL/GenBank/DDBJ databases">
        <title>Genome of Basidiobolus ranarum AG-B5.</title>
        <authorList>
            <person name="Stajich J.E."/>
            <person name="Carter-House D."/>
            <person name="Gryganskyi A."/>
        </authorList>
    </citation>
    <scope>NUCLEOTIDE SEQUENCE [LARGE SCALE GENOMIC DNA]</scope>
    <source>
        <strain evidence="18 19">AG-B5</strain>
    </source>
</reference>
<dbReference type="InterPro" id="IPR042087">
    <property type="entry name" value="DNA_pol_B_thumb"/>
</dbReference>
<dbReference type="EC" id="2.7.7.7" evidence="15"/>
<dbReference type="InterPro" id="IPR043502">
    <property type="entry name" value="DNA/RNA_pol_sf"/>
</dbReference>
<evidence type="ECO:0000313" key="19">
    <source>
        <dbReference type="Proteomes" id="UP001479436"/>
    </source>
</evidence>
<dbReference type="InterPro" id="IPR006133">
    <property type="entry name" value="DNA-dir_DNA_pol_B_exonuc"/>
</dbReference>
<feature type="domain" description="DNA polymerase epsilon catalytic subunit A C-terminal" evidence="17">
    <location>
        <begin position="1523"/>
        <end position="1922"/>
    </location>
</feature>
<evidence type="ECO:0000256" key="9">
    <source>
        <dbReference type="ARBA" id="ARBA00022833"/>
    </source>
</evidence>
<evidence type="ECO:0000313" key="18">
    <source>
        <dbReference type="EMBL" id="KAK9729365.1"/>
    </source>
</evidence>
<keyword evidence="14 15" id="KW-0539">Nucleus</keyword>
<dbReference type="SMART" id="SM01159">
    <property type="entry name" value="DUF1744"/>
    <property type="match status" value="1"/>
</dbReference>
<gene>
    <name evidence="18" type="primary">POL2</name>
    <name evidence="18" type="ORF">K7432_000330</name>
</gene>
<dbReference type="InterPro" id="IPR055191">
    <property type="entry name" value="POL2_thumb"/>
</dbReference>
<keyword evidence="8 15" id="KW-0863">Zinc-finger</keyword>
<protein>
    <recommendedName>
        <fullName evidence="15">DNA polymerase epsilon catalytic subunit</fullName>
        <ecNumber evidence="15">2.7.7.7</ecNumber>
    </recommendedName>
</protein>
<dbReference type="Gene3D" id="3.90.1600.10">
    <property type="entry name" value="Palm domain of DNA polymerase"/>
    <property type="match status" value="1"/>
</dbReference>
<dbReference type="Proteomes" id="UP001479436">
    <property type="component" value="Unassembled WGS sequence"/>
</dbReference>
<dbReference type="InterPro" id="IPR006172">
    <property type="entry name" value="DNA-dir_DNA_pol_B"/>
</dbReference>
<evidence type="ECO:0000256" key="14">
    <source>
        <dbReference type="ARBA" id="ARBA00023242"/>
    </source>
</evidence>
<evidence type="ECO:0000256" key="12">
    <source>
        <dbReference type="ARBA" id="ARBA00023014"/>
    </source>
</evidence>
<dbReference type="GO" id="GO:0003887">
    <property type="term" value="F:DNA-directed DNA polymerase activity"/>
    <property type="evidence" value="ECO:0007669"/>
    <property type="project" value="UniProtKB-EC"/>
</dbReference>
<accession>A0ABR2WBC6</accession>
<dbReference type="SUPFAM" id="SSF56672">
    <property type="entry name" value="DNA/RNA polymerases"/>
    <property type="match status" value="1"/>
</dbReference>
<evidence type="ECO:0000256" key="16">
    <source>
        <dbReference type="SAM" id="MobiDB-lite"/>
    </source>
</evidence>
<comment type="cofactor">
    <cofactor evidence="15">
        <name>[4Fe-4S] cluster</name>
        <dbReference type="ChEBI" id="CHEBI:49883"/>
    </cofactor>
</comment>
<keyword evidence="5 15" id="KW-0548">Nucleotidyltransferase</keyword>
<keyword evidence="13 15" id="KW-0238">DNA-binding</keyword>
<evidence type="ECO:0000256" key="15">
    <source>
        <dbReference type="RuleBase" id="RU365029"/>
    </source>
</evidence>
<evidence type="ECO:0000256" key="11">
    <source>
        <dbReference type="ARBA" id="ARBA00023004"/>
    </source>
</evidence>
<comment type="function">
    <text evidence="15">DNA polymerase II participates in chromosomal DNA replication.</text>
</comment>
<comment type="subcellular location">
    <subcellularLocation>
        <location evidence="1 15">Nucleus</location>
    </subcellularLocation>
</comment>
<dbReference type="SMART" id="SM00486">
    <property type="entry name" value="POLBc"/>
    <property type="match status" value="1"/>
</dbReference>
<comment type="similarity">
    <text evidence="2 15">Belongs to the DNA polymerase type-B family.</text>
</comment>
<evidence type="ECO:0000256" key="10">
    <source>
        <dbReference type="ARBA" id="ARBA00022932"/>
    </source>
</evidence>
<dbReference type="Pfam" id="PF23250">
    <property type="entry name" value="zf_DPOE_2"/>
    <property type="match status" value="1"/>
</dbReference>
<evidence type="ECO:0000256" key="8">
    <source>
        <dbReference type="ARBA" id="ARBA00022771"/>
    </source>
</evidence>
<proteinExistence type="inferred from homology"/>
<dbReference type="Pfam" id="PF22634">
    <property type="entry name" value="POL2_thumb"/>
    <property type="match status" value="1"/>
</dbReference>
<dbReference type="Pfam" id="PF03104">
    <property type="entry name" value="DNA_pol_B_exo1"/>
    <property type="match status" value="1"/>
</dbReference>
<dbReference type="InterPro" id="IPR036397">
    <property type="entry name" value="RNaseH_sf"/>
</dbReference>
<evidence type="ECO:0000256" key="1">
    <source>
        <dbReference type="ARBA" id="ARBA00004123"/>
    </source>
</evidence>
<dbReference type="InterPro" id="IPR029703">
    <property type="entry name" value="POL2"/>
</dbReference>
<keyword evidence="7 15" id="KW-0479">Metal-binding</keyword>
<keyword evidence="19" id="KW-1185">Reference proteome</keyword>
<evidence type="ECO:0000256" key="6">
    <source>
        <dbReference type="ARBA" id="ARBA00022705"/>
    </source>
</evidence>